<proteinExistence type="predicted"/>
<evidence type="ECO:0000259" key="1">
    <source>
        <dbReference type="Pfam" id="PF12708"/>
    </source>
</evidence>
<dbReference type="InterPro" id="IPR011050">
    <property type="entry name" value="Pectin_lyase_fold/virulence"/>
</dbReference>
<dbReference type="AlphaFoldDB" id="A0A8G0PKZ2"/>
<organism evidence="2 3">
    <name type="scientific">Trichoderma simmonsii</name>
    <dbReference type="NCBI Taxonomy" id="1491479"/>
    <lineage>
        <taxon>Eukaryota</taxon>
        <taxon>Fungi</taxon>
        <taxon>Dikarya</taxon>
        <taxon>Ascomycota</taxon>
        <taxon>Pezizomycotina</taxon>
        <taxon>Sordariomycetes</taxon>
        <taxon>Hypocreomycetidae</taxon>
        <taxon>Hypocreales</taxon>
        <taxon>Hypocreaceae</taxon>
        <taxon>Trichoderma</taxon>
    </lineage>
</organism>
<dbReference type="SUPFAM" id="SSF51126">
    <property type="entry name" value="Pectin lyase-like"/>
    <property type="match status" value="1"/>
</dbReference>
<keyword evidence="3" id="KW-1185">Reference proteome</keyword>
<dbReference type="Gene3D" id="2.160.20.10">
    <property type="entry name" value="Single-stranded right-handed beta-helix, Pectin lyase-like"/>
    <property type="match status" value="1"/>
</dbReference>
<dbReference type="InterPro" id="IPR012334">
    <property type="entry name" value="Pectin_lyas_fold"/>
</dbReference>
<gene>
    <name evidence="2" type="primary">lamAI</name>
    <name evidence="2" type="ORF">H0G86_013106</name>
</gene>
<sequence>MTRDRAVVVTSHQGIDCFFNTGSVSLSIPFCSILFDTLVSSHSFLAMLKSLAFAAALLGAVTASPTLARHEDRSLQPRANTSFWYAAMDHTGQYKGYAPHAPSPSSYNVFVAVNAGDAGSLQSAIDSAGSSNRQNEWLASQPRVVYIPPGTYTLSQTLNMRTDTILMGDATNPPIIKAAAGFSGNYLVNGQDPSTGVSGELSFAVGLKNLVLDTTAVSGTSSISALYWGVAQAAQLQNVKIVLAPSSGGKGHTGIQLGRGSTLGLADVRIENGQNGIWHNGHQQALYKSIYFYKNTIGMLISGGNTITLLNPTFDTCGTGISVTGGSPFVGIVDAKSINSGVTFTTTVYPSIVIDNLSKDTSSDVVVLRGTTALKSSSKIVNYSYGNTVGRSPIFGAVSGTPPPLPAGRGRIPAAAVNHKTPPTLSTSRIQAGTTAIPRRPTMIQLPSTRCSSLPLTMSRLYFSWNASSSTCGLFAWFG</sequence>
<dbReference type="InterPro" id="IPR024535">
    <property type="entry name" value="RHGA/B-epi-like_pectate_lyase"/>
</dbReference>
<feature type="domain" description="Rhamnogalacturonase A/B/Epimerase-like pectate lyase" evidence="1">
    <location>
        <begin position="121"/>
        <end position="321"/>
    </location>
</feature>
<dbReference type="Proteomes" id="UP000826661">
    <property type="component" value="Chromosome VII"/>
</dbReference>
<name>A0A8G0PKZ2_9HYPO</name>
<evidence type="ECO:0000313" key="3">
    <source>
        <dbReference type="Proteomes" id="UP000826661"/>
    </source>
</evidence>
<dbReference type="EMBL" id="CP075870">
    <property type="protein sequence ID" value="QYT06246.1"/>
    <property type="molecule type" value="Genomic_DNA"/>
</dbReference>
<evidence type="ECO:0000313" key="2">
    <source>
        <dbReference type="EMBL" id="QYT06246.1"/>
    </source>
</evidence>
<dbReference type="Pfam" id="PF12708">
    <property type="entry name" value="Pect-lyase_RHGA_epim"/>
    <property type="match status" value="1"/>
</dbReference>
<protein>
    <submittedName>
        <fullName evidence="2">Laminarinase</fullName>
    </submittedName>
</protein>
<accession>A0A8G0PKZ2</accession>
<reference evidence="2 3" key="1">
    <citation type="journal article" date="2021" name="BMC Genomics">
        <title>Telomere-to-telomere genome assembly of asparaginase-producing Trichoderma simmonsii.</title>
        <authorList>
            <person name="Chung D."/>
            <person name="Kwon Y.M."/>
            <person name="Yang Y."/>
        </authorList>
    </citation>
    <scope>NUCLEOTIDE SEQUENCE [LARGE SCALE GENOMIC DNA]</scope>
    <source>
        <strain evidence="2 3">GH-Sj1</strain>
    </source>
</reference>